<evidence type="ECO:0000256" key="3">
    <source>
        <dbReference type="ARBA" id="ARBA00012643"/>
    </source>
</evidence>
<dbReference type="GO" id="GO:0005737">
    <property type="term" value="C:cytoplasm"/>
    <property type="evidence" value="ECO:0007669"/>
    <property type="project" value="UniProtKB-SubCell"/>
</dbReference>
<dbReference type="EMBL" id="GIIL01000747">
    <property type="protein sequence ID" value="NOV44473.1"/>
    <property type="molecule type" value="Transcribed_RNA"/>
</dbReference>
<proteinExistence type="inferred from homology"/>
<dbReference type="Gene3D" id="1.10.150.340">
    <property type="entry name" value="Pyrimidine 5'-nucleotidase (UMPH-1), N-terminal domain"/>
    <property type="match status" value="1"/>
</dbReference>
<dbReference type="Pfam" id="PF05822">
    <property type="entry name" value="UMPH-1"/>
    <property type="match status" value="1"/>
</dbReference>
<accession>A0A6M2DDT7</accession>
<evidence type="ECO:0000256" key="4">
    <source>
        <dbReference type="ARBA" id="ARBA00022723"/>
    </source>
</evidence>
<keyword evidence="5 9" id="KW-0547">Nucleotide-binding</keyword>
<protein>
    <recommendedName>
        <fullName evidence="3 9">5'-nucleotidase</fullName>
        <ecNumber evidence="3 9">3.1.3.5</ecNumber>
    </recommendedName>
</protein>
<evidence type="ECO:0000256" key="6">
    <source>
        <dbReference type="ARBA" id="ARBA00022801"/>
    </source>
</evidence>
<dbReference type="PANTHER" id="PTHR13045:SF0">
    <property type="entry name" value="7-METHYLGUANOSINE PHOSPHATE-SPECIFIC 5'-NUCLEOTIDASE"/>
    <property type="match status" value="1"/>
</dbReference>
<keyword evidence="9" id="KW-0963">Cytoplasm</keyword>
<comment type="subcellular location">
    <subcellularLocation>
        <location evidence="9">Cytoplasm</location>
    </subcellularLocation>
</comment>
<dbReference type="InterPro" id="IPR006434">
    <property type="entry name" value="Pyrimidine_nucleotidase_eu"/>
</dbReference>
<dbReference type="GO" id="GO:0000166">
    <property type="term" value="F:nucleotide binding"/>
    <property type="evidence" value="ECO:0007669"/>
    <property type="project" value="UniProtKB-KW"/>
</dbReference>
<dbReference type="SFLD" id="SFLDG01128">
    <property type="entry name" value="C1.4:_5'-Nucleotidase_Like"/>
    <property type="match status" value="1"/>
</dbReference>
<keyword evidence="4" id="KW-0479">Metal-binding</keyword>
<sequence>MYVSLKEIEELQSDNVYIQDKEYVEKTLNDIIADGANNLQVVTDFDFTITKHTLPNGQPTLSSFGLFEHCPSVPESYKQKSLDMLHYYKPIEIDPAVPLETKHKYMVEWWTKTSELLKDFAFHEPDLVHMANQYKESFRDNAKDMFKTLYDRNIPCLVFSAGLGNSVNAMLDAANVHYSNIRVVSNFLKITNGLVDGFIGKIIHVMNKNEASIKDTEYYSLIQDRENVILMGDSLGDACMADGISHKKKLKIGFLCNNIEQSLPNYKNNFDIVVVNDQTMNIPNSIINLCN</sequence>
<dbReference type="FunFam" id="1.10.150.340:FF:000001">
    <property type="entry name" value="Cytosolic 5-nucleotidase 3-like"/>
    <property type="match status" value="1"/>
</dbReference>
<evidence type="ECO:0000313" key="10">
    <source>
        <dbReference type="EMBL" id="NOV44473.1"/>
    </source>
</evidence>
<evidence type="ECO:0000256" key="5">
    <source>
        <dbReference type="ARBA" id="ARBA00022741"/>
    </source>
</evidence>
<keyword evidence="8 9" id="KW-0546">Nucleotide metabolism</keyword>
<dbReference type="Gene3D" id="3.40.50.1000">
    <property type="entry name" value="HAD superfamily/HAD-like"/>
    <property type="match status" value="1"/>
</dbReference>
<dbReference type="AlphaFoldDB" id="A0A6M2DDT7"/>
<dbReference type="PANTHER" id="PTHR13045">
    <property type="entry name" value="5'-NUCLEOTIDASE"/>
    <property type="match status" value="1"/>
</dbReference>
<name>A0A6M2DDT7_XENCH</name>
<dbReference type="EC" id="3.1.3.5" evidence="3 9"/>
<dbReference type="SUPFAM" id="SSF56784">
    <property type="entry name" value="HAD-like"/>
    <property type="match status" value="1"/>
</dbReference>
<keyword evidence="6 9" id="KW-0378">Hydrolase</keyword>
<dbReference type="GO" id="GO:0008253">
    <property type="term" value="F:5'-nucleotidase activity"/>
    <property type="evidence" value="ECO:0007669"/>
    <property type="project" value="UniProtKB-EC"/>
</dbReference>
<dbReference type="SFLD" id="SFLDS00003">
    <property type="entry name" value="Haloacid_Dehalogenase"/>
    <property type="match status" value="1"/>
</dbReference>
<reference evidence="10" key="1">
    <citation type="submission" date="2020-03" db="EMBL/GenBank/DDBJ databases">
        <title>Transcriptomic Profiling of the Digestive Tract of the Rat Flea, Xenopsylla cheopis, Following Blood Feeding and Infection with Yersinia pestis.</title>
        <authorList>
            <person name="Bland D.M."/>
            <person name="Martens C.A."/>
            <person name="Virtaneva K."/>
            <person name="Kanakabandi K."/>
            <person name="Long D."/>
            <person name="Rosenke R."/>
            <person name="Saturday G.A."/>
            <person name="Hoyt F.H."/>
            <person name="Bruno D.P."/>
            <person name="Ribeiro J.M.C."/>
            <person name="Hinnebusch J."/>
        </authorList>
    </citation>
    <scope>NUCLEOTIDE SEQUENCE</scope>
</reference>
<dbReference type="InterPro" id="IPR023214">
    <property type="entry name" value="HAD_sf"/>
</dbReference>
<evidence type="ECO:0000256" key="2">
    <source>
        <dbReference type="ARBA" id="ARBA00008389"/>
    </source>
</evidence>
<keyword evidence="7" id="KW-0460">Magnesium</keyword>
<evidence type="ECO:0000256" key="9">
    <source>
        <dbReference type="RuleBase" id="RU361276"/>
    </source>
</evidence>
<dbReference type="GO" id="GO:0000287">
    <property type="term" value="F:magnesium ion binding"/>
    <property type="evidence" value="ECO:0007669"/>
    <property type="project" value="InterPro"/>
</dbReference>
<dbReference type="GO" id="GO:0009117">
    <property type="term" value="P:nucleotide metabolic process"/>
    <property type="evidence" value="ECO:0007669"/>
    <property type="project" value="UniProtKB-KW"/>
</dbReference>
<evidence type="ECO:0000256" key="7">
    <source>
        <dbReference type="ARBA" id="ARBA00022842"/>
    </source>
</evidence>
<dbReference type="NCBIfam" id="TIGR01544">
    <property type="entry name" value="HAD-SF-IE"/>
    <property type="match status" value="1"/>
</dbReference>
<evidence type="ECO:0000256" key="1">
    <source>
        <dbReference type="ARBA" id="ARBA00000815"/>
    </source>
</evidence>
<evidence type="ECO:0000256" key="8">
    <source>
        <dbReference type="ARBA" id="ARBA00023080"/>
    </source>
</evidence>
<comment type="catalytic activity">
    <reaction evidence="1 9">
        <text>a ribonucleoside 5'-phosphate + H2O = a ribonucleoside + phosphate</text>
        <dbReference type="Rhea" id="RHEA:12484"/>
        <dbReference type="ChEBI" id="CHEBI:15377"/>
        <dbReference type="ChEBI" id="CHEBI:18254"/>
        <dbReference type="ChEBI" id="CHEBI:43474"/>
        <dbReference type="ChEBI" id="CHEBI:58043"/>
        <dbReference type="EC" id="3.1.3.5"/>
    </reaction>
</comment>
<organism evidence="10">
    <name type="scientific">Xenopsylla cheopis</name>
    <name type="common">Oriental rat flea</name>
    <name type="synonym">Pulex cheopis</name>
    <dbReference type="NCBI Taxonomy" id="163159"/>
    <lineage>
        <taxon>Eukaryota</taxon>
        <taxon>Metazoa</taxon>
        <taxon>Ecdysozoa</taxon>
        <taxon>Arthropoda</taxon>
        <taxon>Hexapoda</taxon>
        <taxon>Insecta</taxon>
        <taxon>Pterygota</taxon>
        <taxon>Neoptera</taxon>
        <taxon>Endopterygota</taxon>
        <taxon>Siphonaptera</taxon>
        <taxon>Pulicidae</taxon>
        <taxon>Xenopsyllinae</taxon>
        <taxon>Xenopsylla</taxon>
    </lineage>
</organism>
<comment type="similarity">
    <text evidence="2 9">Belongs to the pyrimidine 5'-nucleotidase family.</text>
</comment>
<dbReference type="InterPro" id="IPR036412">
    <property type="entry name" value="HAD-like_sf"/>
</dbReference>